<accession>A0A6B3RWH0</accession>
<evidence type="ECO:0000313" key="4">
    <source>
        <dbReference type="Proteomes" id="UP000481421"/>
    </source>
</evidence>
<evidence type="ECO:0000313" key="3">
    <source>
        <dbReference type="EMBL" id="NEX47369.1"/>
    </source>
</evidence>
<dbReference type="EMBL" id="JAAIKE010000004">
    <property type="protein sequence ID" value="NEX47369.1"/>
    <property type="molecule type" value="Genomic_DNA"/>
</dbReference>
<dbReference type="SUPFAM" id="SSF55174">
    <property type="entry name" value="Alpha-L RNA-binding motif"/>
    <property type="match status" value="1"/>
</dbReference>
<comment type="caution">
    <text evidence="3">The sequence shown here is derived from an EMBL/GenBank/DDBJ whole genome shotgun (WGS) entry which is preliminary data.</text>
</comment>
<dbReference type="Gene3D" id="3.10.290.10">
    <property type="entry name" value="RNA-binding S4 domain"/>
    <property type="match status" value="1"/>
</dbReference>
<dbReference type="PROSITE" id="PS50889">
    <property type="entry name" value="S4"/>
    <property type="match status" value="1"/>
</dbReference>
<dbReference type="SMART" id="SM00363">
    <property type="entry name" value="S4"/>
    <property type="match status" value="1"/>
</dbReference>
<dbReference type="Proteomes" id="UP000481421">
    <property type="component" value="Unassembled WGS sequence"/>
</dbReference>
<reference evidence="3 4" key="1">
    <citation type="submission" date="2020-02" db="EMBL/GenBank/DDBJ databases">
        <title>Rhodobacter algicola sp. nov., isolated from microalga culture.</title>
        <authorList>
            <person name="Park C.-Y."/>
        </authorList>
    </citation>
    <scope>NUCLEOTIDE SEQUENCE [LARGE SCALE GENOMIC DNA]</scope>
    <source>
        <strain evidence="3 4">ETT8</strain>
    </source>
</reference>
<dbReference type="AlphaFoldDB" id="A0A6B3RWH0"/>
<dbReference type="InterPro" id="IPR002942">
    <property type="entry name" value="S4_RNA-bd"/>
</dbReference>
<name>A0A6B3RWH0_9RHOB</name>
<feature type="domain" description="RNA-binding S4" evidence="2">
    <location>
        <begin position="1"/>
        <end position="64"/>
    </location>
</feature>
<keyword evidence="4" id="KW-1185">Reference proteome</keyword>
<dbReference type="CDD" id="cd00165">
    <property type="entry name" value="S4"/>
    <property type="match status" value="1"/>
</dbReference>
<dbReference type="GO" id="GO:0003723">
    <property type="term" value="F:RNA binding"/>
    <property type="evidence" value="ECO:0007669"/>
    <property type="project" value="UniProtKB-KW"/>
</dbReference>
<proteinExistence type="predicted"/>
<sequence length="91" mass="10169">MRLDKWLWQARFFKSRSLCAEVIEGGHCRVNGQRTLKPGYSVGVGDVLTFAQGKQIRVIKVQALGLRRGPATEAQQLYLDLDPNATPEALE</sequence>
<evidence type="ECO:0000259" key="2">
    <source>
        <dbReference type="SMART" id="SM00363"/>
    </source>
</evidence>
<gene>
    <name evidence="3" type="ORF">G3572_14240</name>
</gene>
<organism evidence="3 4">
    <name type="scientific">Pseudotabrizicola algicola</name>
    <dbReference type="NCBI Taxonomy" id="2709381"/>
    <lineage>
        <taxon>Bacteria</taxon>
        <taxon>Pseudomonadati</taxon>
        <taxon>Pseudomonadota</taxon>
        <taxon>Alphaproteobacteria</taxon>
        <taxon>Rhodobacterales</taxon>
        <taxon>Paracoccaceae</taxon>
        <taxon>Pseudotabrizicola</taxon>
    </lineage>
</organism>
<protein>
    <submittedName>
        <fullName evidence="3">RNA-binding S4 domain-containing protein</fullName>
    </submittedName>
</protein>
<evidence type="ECO:0000256" key="1">
    <source>
        <dbReference type="PROSITE-ProRule" id="PRU00182"/>
    </source>
</evidence>
<keyword evidence="1" id="KW-0694">RNA-binding</keyword>
<dbReference type="InterPro" id="IPR036986">
    <property type="entry name" value="S4_RNA-bd_sf"/>
</dbReference>
<dbReference type="Pfam" id="PF01479">
    <property type="entry name" value="S4"/>
    <property type="match status" value="1"/>
</dbReference>